<dbReference type="AlphaFoldDB" id="A0A445JLH0"/>
<protein>
    <submittedName>
        <fullName evidence="2">Uncharacterized protein</fullName>
    </submittedName>
</protein>
<evidence type="ECO:0000313" key="3">
    <source>
        <dbReference type="Proteomes" id="UP000289340"/>
    </source>
</evidence>
<name>A0A445JLH0_GLYSO</name>
<dbReference type="PANTHER" id="PTHR34801:SF2">
    <property type="entry name" value="EXPRESSED PROTEIN"/>
    <property type="match status" value="1"/>
</dbReference>
<organism evidence="2 3">
    <name type="scientific">Glycine soja</name>
    <name type="common">Wild soybean</name>
    <dbReference type="NCBI Taxonomy" id="3848"/>
    <lineage>
        <taxon>Eukaryota</taxon>
        <taxon>Viridiplantae</taxon>
        <taxon>Streptophyta</taxon>
        <taxon>Embryophyta</taxon>
        <taxon>Tracheophyta</taxon>
        <taxon>Spermatophyta</taxon>
        <taxon>Magnoliopsida</taxon>
        <taxon>eudicotyledons</taxon>
        <taxon>Gunneridae</taxon>
        <taxon>Pentapetalae</taxon>
        <taxon>rosids</taxon>
        <taxon>fabids</taxon>
        <taxon>Fabales</taxon>
        <taxon>Fabaceae</taxon>
        <taxon>Papilionoideae</taxon>
        <taxon>50 kb inversion clade</taxon>
        <taxon>NPAAA clade</taxon>
        <taxon>indigoferoid/millettioid clade</taxon>
        <taxon>Phaseoleae</taxon>
        <taxon>Glycine</taxon>
        <taxon>Glycine subgen. Soja</taxon>
    </lineage>
</organism>
<comment type="caution">
    <text evidence="2">The sequence shown here is derived from an EMBL/GenBank/DDBJ whole genome shotgun (WGS) entry which is preliminary data.</text>
</comment>
<reference evidence="2 3" key="1">
    <citation type="submission" date="2018-09" db="EMBL/GenBank/DDBJ databases">
        <title>A high-quality reference genome of wild soybean provides a powerful tool to mine soybean genomes.</title>
        <authorList>
            <person name="Xie M."/>
            <person name="Chung C.Y.L."/>
            <person name="Li M.-W."/>
            <person name="Wong F.-L."/>
            <person name="Chan T.-F."/>
            <person name="Lam H.-M."/>
        </authorList>
    </citation>
    <scope>NUCLEOTIDE SEQUENCE [LARGE SCALE GENOMIC DNA]</scope>
    <source>
        <strain evidence="3">cv. W05</strain>
        <tissue evidence="2">Hypocotyl of etiolated seedlings</tissue>
    </source>
</reference>
<feature type="region of interest" description="Disordered" evidence="1">
    <location>
        <begin position="262"/>
        <end position="294"/>
    </location>
</feature>
<feature type="compositionally biased region" description="Basic and acidic residues" evidence="1">
    <location>
        <begin position="276"/>
        <end position="286"/>
    </location>
</feature>
<dbReference type="PANTHER" id="PTHR34801">
    <property type="entry name" value="EXPRESSED PROTEIN"/>
    <property type="match status" value="1"/>
</dbReference>
<proteinExistence type="predicted"/>
<dbReference type="EMBL" id="QZWG01000008">
    <property type="protein sequence ID" value="RZB99293.1"/>
    <property type="molecule type" value="Genomic_DNA"/>
</dbReference>
<dbReference type="Proteomes" id="UP000289340">
    <property type="component" value="Chromosome 8"/>
</dbReference>
<gene>
    <name evidence="2" type="ORF">D0Y65_021959</name>
</gene>
<feature type="compositionally biased region" description="Low complexity" evidence="1">
    <location>
        <begin position="262"/>
        <end position="275"/>
    </location>
</feature>
<keyword evidence="3" id="KW-1185">Reference proteome</keyword>
<sequence>MASSFSFCTLKFRTKPNDSRSSASSLPRILFCHNLHDDIHTPTDQINRRQLILRSSEIATIGAIFDFSGKKPDYLGVQKNPPALALCPVTRNCVSTSENISDRTHYAPPWNYNPEGRKNPVSREEAMEELIDVIESTTPDKFTPRIVERKEDYIHVEYQSSILGFVHDVEFWFPLDKGSTVEYRSASRLGNFDFDVNKKRIKKKKQQEGARVVNSVLHSQDLDGRTSLSTKRKPTPIVVVVEAVASVVVVEVTTTDTVVVGGRQGRSQGAQGGVVRQHEEHYETRDSLFGSRSP</sequence>
<accession>A0A445JLH0</accession>
<dbReference type="InterPro" id="IPR010865">
    <property type="entry name" value="DUF1499"/>
</dbReference>
<evidence type="ECO:0000256" key="1">
    <source>
        <dbReference type="SAM" id="MobiDB-lite"/>
    </source>
</evidence>
<evidence type="ECO:0000313" key="2">
    <source>
        <dbReference type="EMBL" id="RZB99293.1"/>
    </source>
</evidence>
<dbReference type="Pfam" id="PF07386">
    <property type="entry name" value="DUF1499"/>
    <property type="match status" value="1"/>
</dbReference>